<gene>
    <name evidence="1" type="ORF">BJN41_13255</name>
</gene>
<sequence>MQKALHIIQLAKSHQCRLFIAPPNQLRWESPVMPPDELLEELRANKPILIEYLKHTSRDLSMLVKRALDGYHWLLDRKRTHYRYNGVPIVTARIAATEWRETVKSVLKVNDAELHIIERLLIQSEQLVYFDHAKTLLTTPDQLEQDYMPDDNTGAAFNAWLSMPCEFIHS</sequence>
<comment type="caution">
    <text evidence="1">The sequence shown here is derived from an EMBL/GenBank/DDBJ whole genome shotgun (WGS) entry which is preliminary data.</text>
</comment>
<dbReference type="AlphaFoldDB" id="A0A1E8DZ69"/>
<evidence type="ECO:0000313" key="1">
    <source>
        <dbReference type="EMBL" id="OFE42627.1"/>
    </source>
</evidence>
<dbReference type="EMBL" id="MKQS01000031">
    <property type="protein sequence ID" value="OFE42627.1"/>
    <property type="molecule type" value="Genomic_DNA"/>
</dbReference>
<dbReference type="Proteomes" id="UP000186931">
    <property type="component" value="Unassembled WGS sequence"/>
</dbReference>
<proteinExistence type="predicted"/>
<accession>A0A1E8DZ69</accession>
<protein>
    <submittedName>
        <fullName evidence="1">Uncharacterized protein</fullName>
    </submittedName>
</protein>
<reference evidence="1 2" key="1">
    <citation type="submission" date="2016-10" db="EMBL/GenBank/DDBJ databases">
        <title>Genome of airborne Acinetobacter sp. 5-2Ac02 in the hospital environment: Species near to Acinetobacter towneri.</title>
        <authorList>
            <person name="Barbosa B."/>
            <person name="Fernandez-Garcia L."/>
            <person name="Gato E."/>
            <person name="Leao R."/>
            <person name="Albano R."/>
            <person name="Fernandez B."/>
            <person name="Fernandez-Cuenca F."/>
            <person name="Marques E."/>
            <person name="Tomas M."/>
        </authorList>
    </citation>
    <scope>NUCLEOTIDE SEQUENCE [LARGE SCALE GENOMIC DNA]</scope>
    <source>
        <strain evidence="1 2">5-2Ac02</strain>
    </source>
</reference>
<dbReference type="STRING" id="202956.BJN41_13255"/>
<organism evidence="1 2">
    <name type="scientific">Acinetobacter towneri</name>
    <dbReference type="NCBI Taxonomy" id="202956"/>
    <lineage>
        <taxon>Bacteria</taxon>
        <taxon>Pseudomonadati</taxon>
        <taxon>Pseudomonadota</taxon>
        <taxon>Gammaproteobacteria</taxon>
        <taxon>Moraxellales</taxon>
        <taxon>Moraxellaceae</taxon>
        <taxon>Acinetobacter</taxon>
    </lineage>
</organism>
<name>A0A1E8DZ69_9GAMM</name>
<evidence type="ECO:0000313" key="2">
    <source>
        <dbReference type="Proteomes" id="UP000186931"/>
    </source>
</evidence>